<dbReference type="EMBL" id="JAZHYN010000030">
    <property type="protein sequence ID" value="MEF3367034.1"/>
    <property type="molecule type" value="Genomic_DNA"/>
</dbReference>
<evidence type="ECO:0000256" key="1">
    <source>
        <dbReference type="SAM" id="MobiDB-lite"/>
    </source>
</evidence>
<dbReference type="PANTHER" id="PTHR42705">
    <property type="entry name" value="BIFUNCTIONAL NON-HOMOLOGOUS END JOINING PROTEIN LIGD"/>
    <property type="match status" value="1"/>
</dbReference>
<feature type="domain" description="DNA ligase D polymerase" evidence="2">
    <location>
        <begin position="37"/>
        <end position="278"/>
    </location>
</feature>
<accession>A0ABU7XI25</accession>
<dbReference type="Pfam" id="PF21686">
    <property type="entry name" value="LigD_Prim-Pol"/>
    <property type="match status" value="1"/>
</dbReference>
<keyword evidence="3" id="KW-0436">Ligase</keyword>
<dbReference type="InterPro" id="IPR052171">
    <property type="entry name" value="NHEJ_LigD"/>
</dbReference>
<dbReference type="RefSeq" id="WP_332082066.1">
    <property type="nucleotide sequence ID" value="NZ_JAZHYN010000030.1"/>
</dbReference>
<dbReference type="NCBIfam" id="TIGR02778">
    <property type="entry name" value="ligD_pol"/>
    <property type="match status" value="1"/>
</dbReference>
<evidence type="ECO:0000259" key="2">
    <source>
        <dbReference type="Pfam" id="PF21686"/>
    </source>
</evidence>
<evidence type="ECO:0000313" key="4">
    <source>
        <dbReference type="Proteomes" id="UP001350748"/>
    </source>
</evidence>
<sequence>MASPNKPGSKQETAPHSDPPSAITHAERVVYPDCGVTKGDVARYYEAAAARMAPHLETRLVSLVRAPENIEAELFYQRHPIKGATDGVIPVETNGETYIALRGAEGLRTAAQFGALEIHGWMARYDRIETPDRMVFDLDPAEDVGFSEVRSAALAVRDRLQAMGLRSFPMITGGKGVHVTLPLDRALTWSDTEIFAAGFAQSLAHEEPQRFVATMSKKLRQGRIFVDWLRNARAATAILPWSLRARRGAPVATPLTWESLAAMESANAFTLKTALDAPDAWPDFFSTPQTIAAEALAAMRRVKPDRAFS</sequence>
<keyword evidence="4" id="KW-1185">Reference proteome</keyword>
<organism evidence="3 4">
    <name type="scientific">Methylocystis borbori</name>
    <dbReference type="NCBI Taxonomy" id="3118750"/>
    <lineage>
        <taxon>Bacteria</taxon>
        <taxon>Pseudomonadati</taxon>
        <taxon>Pseudomonadota</taxon>
        <taxon>Alphaproteobacteria</taxon>
        <taxon>Hyphomicrobiales</taxon>
        <taxon>Methylocystaceae</taxon>
        <taxon>Methylocystis</taxon>
    </lineage>
</organism>
<gene>
    <name evidence="3" type="primary">ligD</name>
    <name evidence="3" type="ORF">V3H18_10870</name>
</gene>
<name>A0ABU7XI25_9HYPH</name>
<evidence type="ECO:0000313" key="3">
    <source>
        <dbReference type="EMBL" id="MEF3367034.1"/>
    </source>
</evidence>
<dbReference type="Gene3D" id="3.90.920.10">
    <property type="entry name" value="DNA primase, PRIM domain"/>
    <property type="match status" value="1"/>
</dbReference>
<reference evidence="3 4" key="1">
    <citation type="submission" date="2024-02" db="EMBL/GenBank/DDBJ databases">
        <authorList>
            <person name="Grouzdev D."/>
        </authorList>
    </citation>
    <scope>NUCLEOTIDE SEQUENCE [LARGE SCALE GENOMIC DNA]</scope>
    <source>
        <strain evidence="3 4">9N</strain>
    </source>
</reference>
<dbReference type="PANTHER" id="PTHR42705:SF2">
    <property type="entry name" value="BIFUNCTIONAL NON-HOMOLOGOUS END JOINING PROTEIN LIGD"/>
    <property type="match status" value="1"/>
</dbReference>
<protein>
    <submittedName>
        <fullName evidence="3">Non-homologous end-joining DNA ligase</fullName>
        <ecNumber evidence="3">6.5.1.1</ecNumber>
    </submittedName>
</protein>
<dbReference type="GO" id="GO:0003910">
    <property type="term" value="F:DNA ligase (ATP) activity"/>
    <property type="evidence" value="ECO:0007669"/>
    <property type="project" value="UniProtKB-EC"/>
</dbReference>
<dbReference type="Proteomes" id="UP001350748">
    <property type="component" value="Unassembled WGS sequence"/>
</dbReference>
<dbReference type="EC" id="6.5.1.1" evidence="3"/>
<dbReference type="InterPro" id="IPR014145">
    <property type="entry name" value="LigD_pol_dom"/>
</dbReference>
<proteinExistence type="predicted"/>
<feature type="region of interest" description="Disordered" evidence="1">
    <location>
        <begin position="1"/>
        <end position="25"/>
    </location>
</feature>
<feature type="compositionally biased region" description="Polar residues" evidence="1">
    <location>
        <begin position="1"/>
        <end position="14"/>
    </location>
</feature>
<comment type="caution">
    <text evidence="3">The sequence shown here is derived from an EMBL/GenBank/DDBJ whole genome shotgun (WGS) entry which is preliminary data.</text>
</comment>